<dbReference type="SUPFAM" id="SSF51905">
    <property type="entry name" value="FAD/NAD(P)-binding domain"/>
    <property type="match status" value="1"/>
</dbReference>
<organism evidence="5 6">
    <name type="scientific">Nocardiopsis rhodophaea</name>
    <dbReference type="NCBI Taxonomy" id="280238"/>
    <lineage>
        <taxon>Bacteria</taxon>
        <taxon>Bacillati</taxon>
        <taxon>Actinomycetota</taxon>
        <taxon>Actinomycetes</taxon>
        <taxon>Streptosporangiales</taxon>
        <taxon>Nocardiopsidaceae</taxon>
        <taxon>Nocardiopsis</taxon>
    </lineage>
</organism>
<dbReference type="Proteomes" id="UP001501585">
    <property type="component" value="Unassembled WGS sequence"/>
</dbReference>
<dbReference type="InterPro" id="IPR036188">
    <property type="entry name" value="FAD/NAD-bd_sf"/>
</dbReference>
<comment type="catalytic activity">
    <reaction evidence="3">
        <text>[thioredoxin]-dithiol + NADP(+) = [thioredoxin]-disulfide + NADPH + H(+)</text>
        <dbReference type="Rhea" id="RHEA:20345"/>
        <dbReference type="Rhea" id="RHEA-COMP:10698"/>
        <dbReference type="Rhea" id="RHEA-COMP:10700"/>
        <dbReference type="ChEBI" id="CHEBI:15378"/>
        <dbReference type="ChEBI" id="CHEBI:29950"/>
        <dbReference type="ChEBI" id="CHEBI:50058"/>
        <dbReference type="ChEBI" id="CHEBI:57783"/>
        <dbReference type="ChEBI" id="CHEBI:58349"/>
        <dbReference type="EC" id="1.8.1.9"/>
    </reaction>
</comment>
<evidence type="ECO:0000313" key="6">
    <source>
        <dbReference type="Proteomes" id="UP001501585"/>
    </source>
</evidence>
<name>A0ABN2T6X3_9ACTN</name>
<feature type="domain" description="FAD/NAD(P)-binding" evidence="4">
    <location>
        <begin position="2"/>
        <end position="282"/>
    </location>
</feature>
<dbReference type="Gene3D" id="3.50.50.60">
    <property type="entry name" value="FAD/NAD(P)-binding domain"/>
    <property type="match status" value="2"/>
</dbReference>
<keyword evidence="2" id="KW-0560">Oxidoreductase</keyword>
<proteinExistence type="predicted"/>
<dbReference type="PRINTS" id="PR00469">
    <property type="entry name" value="PNDRDTASEII"/>
</dbReference>
<evidence type="ECO:0000259" key="4">
    <source>
        <dbReference type="Pfam" id="PF07992"/>
    </source>
</evidence>
<gene>
    <name evidence="5" type="ORF">GCM10009799_29710</name>
</gene>
<evidence type="ECO:0000256" key="2">
    <source>
        <dbReference type="ARBA" id="ARBA00023002"/>
    </source>
</evidence>
<sequence>MYDVIVVGAGPAGLNAALILGRALRRVLVVDSGEPRNARAHAMHGFLSRDGIDPREFRRIAREDLGAYVHVSIRDAAVSTVVTEDEGAGVVFEDGTIERTRTVLLATGRRDRLPDVKGVAEHWGAGVYGCPYCHGHEVIGKRLGVLGARTPDAHLAVQLTRFGRDVVLFTGGKPEYDEEAAAALQVTEVEVRTGAVEEVLGSEGAVTGVRLADSEVARDAVFLKTKLDPHGDIVESLGCEMLDDGSVRIDEHGHTSLDRIYAAGEAARLPNWPSPWIHAVTSAALGAMVALSIDHDLIVADVRAAFAVPAADAE</sequence>
<keyword evidence="1" id="KW-0285">Flavoprotein</keyword>
<dbReference type="EMBL" id="BAAAPC010000012">
    <property type="protein sequence ID" value="GAA2000433.1"/>
    <property type="molecule type" value="Genomic_DNA"/>
</dbReference>
<protein>
    <submittedName>
        <fullName evidence="5">NAD(P)/FAD-dependent oxidoreductase</fullName>
    </submittedName>
</protein>
<dbReference type="InterPro" id="IPR023753">
    <property type="entry name" value="FAD/NAD-binding_dom"/>
</dbReference>
<evidence type="ECO:0000256" key="1">
    <source>
        <dbReference type="ARBA" id="ARBA00022630"/>
    </source>
</evidence>
<keyword evidence="6" id="KW-1185">Reference proteome</keyword>
<dbReference type="Pfam" id="PF07992">
    <property type="entry name" value="Pyr_redox_2"/>
    <property type="match status" value="1"/>
</dbReference>
<dbReference type="InterPro" id="IPR050097">
    <property type="entry name" value="Ferredoxin-NADP_redctase_2"/>
</dbReference>
<dbReference type="PRINTS" id="PR00368">
    <property type="entry name" value="FADPNR"/>
</dbReference>
<evidence type="ECO:0000313" key="5">
    <source>
        <dbReference type="EMBL" id="GAA2000433.1"/>
    </source>
</evidence>
<dbReference type="RefSeq" id="WP_344162887.1">
    <property type="nucleotide sequence ID" value="NZ_BAAAPC010000012.1"/>
</dbReference>
<dbReference type="PANTHER" id="PTHR48105">
    <property type="entry name" value="THIOREDOXIN REDUCTASE 1-RELATED-RELATED"/>
    <property type="match status" value="1"/>
</dbReference>
<accession>A0ABN2T6X3</accession>
<evidence type="ECO:0000256" key="3">
    <source>
        <dbReference type="ARBA" id="ARBA00048132"/>
    </source>
</evidence>
<comment type="caution">
    <text evidence="5">The sequence shown here is derived from an EMBL/GenBank/DDBJ whole genome shotgun (WGS) entry which is preliminary data.</text>
</comment>
<reference evidence="5 6" key="1">
    <citation type="journal article" date="2019" name="Int. J. Syst. Evol. Microbiol.">
        <title>The Global Catalogue of Microorganisms (GCM) 10K type strain sequencing project: providing services to taxonomists for standard genome sequencing and annotation.</title>
        <authorList>
            <consortium name="The Broad Institute Genomics Platform"/>
            <consortium name="The Broad Institute Genome Sequencing Center for Infectious Disease"/>
            <person name="Wu L."/>
            <person name="Ma J."/>
        </authorList>
    </citation>
    <scope>NUCLEOTIDE SEQUENCE [LARGE SCALE GENOMIC DNA]</scope>
    <source>
        <strain evidence="5 6">JCM 15313</strain>
    </source>
</reference>